<dbReference type="PATRIC" id="fig|1415166.3.peg.2992"/>
<dbReference type="Gene3D" id="3.40.50.1820">
    <property type="entry name" value="alpha/beta hydrolase"/>
    <property type="match status" value="1"/>
</dbReference>
<dbReference type="GO" id="GO:0016747">
    <property type="term" value="F:acyltransferase activity, transferring groups other than amino-acyl groups"/>
    <property type="evidence" value="ECO:0007669"/>
    <property type="project" value="TreeGrafter"/>
</dbReference>
<gene>
    <name evidence="2" type="ORF">NONO_c29200</name>
</gene>
<dbReference type="HOGENOM" id="CLU_026624_0_0_11"/>
<dbReference type="RefSeq" id="WP_025349171.1">
    <property type="nucleotide sequence ID" value="NZ_CP006850.1"/>
</dbReference>
<name>W5TEW8_9NOCA</name>
<reference evidence="2 3" key="1">
    <citation type="journal article" date="2014" name="Appl. Environ. Microbiol.">
        <title>Insights into the Microbial Degradation of Rubber and Gutta-Percha by Analysis of the Complete Genome of Nocardia nova SH22a.</title>
        <authorList>
            <person name="Luo Q."/>
            <person name="Hiessl S."/>
            <person name="Poehlein A."/>
            <person name="Daniel R."/>
            <person name="Steinbuchel A."/>
        </authorList>
    </citation>
    <scope>NUCLEOTIDE SEQUENCE [LARGE SCALE GENOMIC DNA]</scope>
    <source>
        <strain evidence="2">SH22a</strain>
    </source>
</reference>
<evidence type="ECO:0000256" key="1">
    <source>
        <dbReference type="SAM" id="SignalP"/>
    </source>
</evidence>
<dbReference type="Proteomes" id="UP000019150">
    <property type="component" value="Chromosome"/>
</dbReference>
<feature type="signal peptide" evidence="1">
    <location>
        <begin position="1"/>
        <end position="34"/>
    </location>
</feature>
<dbReference type="AlphaFoldDB" id="W5TEW8"/>
<dbReference type="PANTHER" id="PTHR48098:SF1">
    <property type="entry name" value="DIACYLGLYCEROL ACYLTRANSFERASE_MYCOLYLTRANSFERASE AG85A"/>
    <property type="match status" value="1"/>
</dbReference>
<dbReference type="InterPro" id="IPR029058">
    <property type="entry name" value="AB_hydrolase_fold"/>
</dbReference>
<dbReference type="KEGG" id="nno:NONO_c29200"/>
<evidence type="ECO:0000313" key="2">
    <source>
        <dbReference type="EMBL" id="AHH17709.1"/>
    </source>
</evidence>
<keyword evidence="1" id="KW-0732">Signal</keyword>
<evidence type="ECO:0000313" key="3">
    <source>
        <dbReference type="Proteomes" id="UP000019150"/>
    </source>
</evidence>
<dbReference type="EMBL" id="CP006850">
    <property type="protein sequence ID" value="AHH17709.1"/>
    <property type="molecule type" value="Genomic_DNA"/>
</dbReference>
<dbReference type="InterPro" id="IPR050583">
    <property type="entry name" value="Mycobacterial_A85_antigen"/>
</dbReference>
<dbReference type="STRING" id="1415166.NONO_c29200"/>
<accession>W5TEW8</accession>
<dbReference type="PANTHER" id="PTHR48098">
    <property type="entry name" value="ENTEROCHELIN ESTERASE-RELATED"/>
    <property type="match status" value="1"/>
</dbReference>
<proteinExistence type="predicted"/>
<dbReference type="Pfam" id="PF00756">
    <property type="entry name" value="Esterase"/>
    <property type="match status" value="1"/>
</dbReference>
<protein>
    <submittedName>
        <fullName evidence="2">Esterase</fullName>
    </submittedName>
</protein>
<dbReference type="SUPFAM" id="SSF53474">
    <property type="entry name" value="alpha/beta-Hydrolases"/>
    <property type="match status" value="1"/>
</dbReference>
<feature type="chain" id="PRO_5004871689" evidence="1">
    <location>
        <begin position="35"/>
        <end position="358"/>
    </location>
</feature>
<keyword evidence="3" id="KW-1185">Reference proteome</keyword>
<sequence length="358" mass="37226">MNSAVPHSLSRTPLRAAAALWLAAGLTVAGTAAAQDPPAPPSTPASVSAELVRSAAEPAPDGSRLVSVTPGSARALSITVHSAAMNLPIRLEVLAAPDRSRPAPTLYLLNGIDGGAGGNWIDRTDVASFFADKQVNVVVPFGGASSYFTDWRADDPVLGRQRWSTFLTRELPAVIDSGFGGSGVNAVAGISMAGTSVFQLALAAPGLYSAIGSYSGCVRTSDPQGQLIVDAVVGGRMGNTVNMWGPPTDPAWAANDPYLHADRLRGTAIYVSTGTGFPGPLDTLTGAHGDAVQLGYQLVFGAALEGVTNICTHQLHDRLAQLKVPATFDFRPDGTHSWGYWQEDLHKSWPMFAAALGA</sequence>
<organism evidence="2 3">
    <name type="scientific">Nocardia nova SH22a</name>
    <dbReference type="NCBI Taxonomy" id="1415166"/>
    <lineage>
        <taxon>Bacteria</taxon>
        <taxon>Bacillati</taxon>
        <taxon>Actinomycetota</taxon>
        <taxon>Actinomycetes</taxon>
        <taxon>Mycobacteriales</taxon>
        <taxon>Nocardiaceae</taxon>
        <taxon>Nocardia</taxon>
    </lineage>
</organism>
<dbReference type="eggNOG" id="COG0627">
    <property type="taxonomic scope" value="Bacteria"/>
</dbReference>
<dbReference type="InterPro" id="IPR000801">
    <property type="entry name" value="Esterase-like"/>
</dbReference>